<keyword evidence="3" id="KW-1185">Reference proteome</keyword>
<dbReference type="Proteomes" id="UP000050525">
    <property type="component" value="Unassembled WGS sequence"/>
</dbReference>
<name>A0A151N2F5_ALLMI</name>
<dbReference type="AlphaFoldDB" id="A0A151N2F5"/>
<accession>A0A151N2F5</accession>
<gene>
    <name evidence="2" type="ORF">Y1Q_0016386</name>
</gene>
<evidence type="ECO:0000256" key="1">
    <source>
        <dbReference type="SAM" id="MobiDB-lite"/>
    </source>
</evidence>
<protein>
    <submittedName>
        <fullName evidence="2">Uncharacterized protein</fullName>
    </submittedName>
</protein>
<sequence length="82" mass="8426">MLRRAAPAPTCPLADRRSSGGSGAGVGASQSQSGAGMPGLGAEEPSEPRQIPSTTQTEKSAPKFRQRKLTGNCLLMVHSGFT</sequence>
<proteinExistence type="predicted"/>
<evidence type="ECO:0000313" key="3">
    <source>
        <dbReference type="Proteomes" id="UP000050525"/>
    </source>
</evidence>
<comment type="caution">
    <text evidence="2">The sequence shown here is derived from an EMBL/GenBank/DDBJ whole genome shotgun (WGS) entry which is preliminary data.</text>
</comment>
<reference evidence="2 3" key="1">
    <citation type="journal article" date="2012" name="Genome Biol.">
        <title>Sequencing three crocodilian genomes to illuminate the evolution of archosaurs and amniotes.</title>
        <authorList>
            <person name="St John J.A."/>
            <person name="Braun E.L."/>
            <person name="Isberg S.R."/>
            <person name="Miles L.G."/>
            <person name="Chong A.Y."/>
            <person name="Gongora J."/>
            <person name="Dalzell P."/>
            <person name="Moran C."/>
            <person name="Bed'hom B."/>
            <person name="Abzhanov A."/>
            <person name="Burgess S.C."/>
            <person name="Cooksey A.M."/>
            <person name="Castoe T.A."/>
            <person name="Crawford N.G."/>
            <person name="Densmore L.D."/>
            <person name="Drew J.C."/>
            <person name="Edwards S.V."/>
            <person name="Faircloth B.C."/>
            <person name="Fujita M.K."/>
            <person name="Greenwold M.J."/>
            <person name="Hoffmann F.G."/>
            <person name="Howard J.M."/>
            <person name="Iguchi T."/>
            <person name="Janes D.E."/>
            <person name="Khan S.Y."/>
            <person name="Kohno S."/>
            <person name="de Koning A.J."/>
            <person name="Lance S.L."/>
            <person name="McCarthy F.M."/>
            <person name="McCormack J.E."/>
            <person name="Merchant M.E."/>
            <person name="Peterson D.G."/>
            <person name="Pollock D.D."/>
            <person name="Pourmand N."/>
            <person name="Raney B.J."/>
            <person name="Roessler K.A."/>
            <person name="Sanford J.R."/>
            <person name="Sawyer R.H."/>
            <person name="Schmidt C.J."/>
            <person name="Triplett E.W."/>
            <person name="Tuberville T.D."/>
            <person name="Venegas-Anaya M."/>
            <person name="Howard J.T."/>
            <person name="Jarvis E.D."/>
            <person name="Guillette L.J.Jr."/>
            <person name="Glenn T.C."/>
            <person name="Green R.E."/>
            <person name="Ray D.A."/>
        </authorList>
    </citation>
    <scope>NUCLEOTIDE SEQUENCE [LARGE SCALE GENOMIC DNA]</scope>
    <source>
        <strain evidence="2">KSC_2009_1</strain>
    </source>
</reference>
<feature type="region of interest" description="Disordered" evidence="1">
    <location>
        <begin position="1"/>
        <end position="69"/>
    </location>
</feature>
<dbReference type="EMBL" id="AKHW03004113">
    <property type="protein sequence ID" value="KYO31006.1"/>
    <property type="molecule type" value="Genomic_DNA"/>
</dbReference>
<evidence type="ECO:0000313" key="2">
    <source>
        <dbReference type="EMBL" id="KYO31006.1"/>
    </source>
</evidence>
<organism evidence="2 3">
    <name type="scientific">Alligator mississippiensis</name>
    <name type="common">American alligator</name>
    <dbReference type="NCBI Taxonomy" id="8496"/>
    <lineage>
        <taxon>Eukaryota</taxon>
        <taxon>Metazoa</taxon>
        <taxon>Chordata</taxon>
        <taxon>Craniata</taxon>
        <taxon>Vertebrata</taxon>
        <taxon>Euteleostomi</taxon>
        <taxon>Archelosauria</taxon>
        <taxon>Archosauria</taxon>
        <taxon>Crocodylia</taxon>
        <taxon>Alligatoridae</taxon>
        <taxon>Alligatorinae</taxon>
        <taxon>Alligator</taxon>
    </lineage>
</organism>